<dbReference type="EMBL" id="CP096658">
    <property type="protein sequence ID" value="UPW01858.1"/>
    <property type="molecule type" value="Genomic_DNA"/>
</dbReference>
<gene>
    <name evidence="1" type="ORF">M0R88_07125</name>
</gene>
<dbReference type="GeneID" id="72189614"/>
<dbReference type="RefSeq" id="WP_248656245.1">
    <property type="nucleotide sequence ID" value="NZ_CP096658.1"/>
</dbReference>
<reference evidence="1" key="1">
    <citation type="submission" date="2022-04" db="EMBL/GenBank/DDBJ databases">
        <title>Diverse halophilic archaea isolated from saline environments.</title>
        <authorList>
            <person name="Cui H.-L."/>
        </authorList>
    </citation>
    <scope>NUCLEOTIDE SEQUENCE</scope>
    <source>
        <strain evidence="1">XZYJT40</strain>
    </source>
</reference>
<sequence>MNPEFTALVEPDGVRITDPIERTQFDLHAPSAVSPDVAETDSFYFPIDTAISVRTDSLRTTKGLDVYVRDDAGGMVGQSSGGSELDLPADAYNLELANTQMKVYLAVESEVAISGSTEAVELSFGDETTVEVGARSLHQTPAGTITVPDDVGALMDAVSLLGSALKTTTCERSFPTLRGHPPLLEPGEEFRVEGDLDRPDTGVKIQIPEEREAVYAVAPLAFYLGADVVPGEEPRLLTDEFGHSLDAPDGLEAAVRRVLQQVFFLDCVTRTEGYYEVDLRERRRLEPDVDLDFESLYDEPLAEQLRQYLEIPFEVVEPHLPQWKVTMDVSPSHENLAVLPFAADELAFVRCPDQPDPSVVEPEPSELEAFYRSADDEAAPVSDVIQPDPTDTIEHVWVGDEMPIGASKATPEALKRRLDVTPKHHISVDVVCNDERMREEDVVGDIYGTRDLYNFSVSLHNDLTTGELRDLLESGTDFLHYVGHVTDDGIQCSDGMLDVATLEESGVRGFILNGCRSYQQGETLVEKGSKVGVVTLTKVGNEPATDVGKELARLLNHGFSMQSALSVVTEVNTLDRQYVIVGDGSQELVEAKCGAPLLIKPHREGETIETTFRKFPTINSPLGGLATKKLDGESINYINSTIIQENVNDDSLDEYLKTSTLPVKIQDEIFWSDEITADDI</sequence>
<organism evidence="1 2">
    <name type="scientific">Halorussus gelatinilyticus</name>
    <dbReference type="NCBI Taxonomy" id="2937524"/>
    <lineage>
        <taxon>Archaea</taxon>
        <taxon>Methanobacteriati</taxon>
        <taxon>Methanobacteriota</taxon>
        <taxon>Stenosarchaea group</taxon>
        <taxon>Halobacteria</taxon>
        <taxon>Halobacteriales</taxon>
        <taxon>Haladaptataceae</taxon>
        <taxon>Halorussus</taxon>
    </lineage>
</organism>
<evidence type="ECO:0000313" key="2">
    <source>
        <dbReference type="Proteomes" id="UP000830434"/>
    </source>
</evidence>
<evidence type="ECO:0008006" key="3">
    <source>
        <dbReference type="Google" id="ProtNLM"/>
    </source>
</evidence>
<dbReference type="Proteomes" id="UP000830434">
    <property type="component" value="Chromosome"/>
</dbReference>
<evidence type="ECO:0000313" key="1">
    <source>
        <dbReference type="EMBL" id="UPW01858.1"/>
    </source>
</evidence>
<name>A0A8U0IM77_9EURY</name>
<protein>
    <recommendedName>
        <fullName evidence="3">CHAT domain-containing protein</fullName>
    </recommendedName>
</protein>
<proteinExistence type="predicted"/>
<dbReference type="KEGG" id="haxz:M0R88_07125"/>
<accession>A0A8U0IM77</accession>
<dbReference type="AlphaFoldDB" id="A0A8U0IM77"/>
<keyword evidence="2" id="KW-1185">Reference proteome</keyword>